<protein>
    <submittedName>
        <fullName evidence="1">Uncharacterized protein</fullName>
    </submittedName>
</protein>
<reference evidence="1 2" key="1">
    <citation type="submission" date="2019-12" db="EMBL/GenBank/DDBJ databases">
        <title>Genome sequencing and assembly of endphytes of Porphyra tenera.</title>
        <authorList>
            <person name="Park J.M."/>
            <person name="Shin R."/>
            <person name="Jo S.H."/>
        </authorList>
    </citation>
    <scope>NUCLEOTIDE SEQUENCE [LARGE SCALE GENOMIC DNA]</scope>
    <source>
        <strain evidence="1 2">GPM4</strain>
    </source>
</reference>
<organism evidence="1 2">
    <name type="scientific">Paraglaciecola mesophila</name>
    <dbReference type="NCBI Taxonomy" id="197222"/>
    <lineage>
        <taxon>Bacteria</taxon>
        <taxon>Pseudomonadati</taxon>
        <taxon>Pseudomonadota</taxon>
        <taxon>Gammaproteobacteria</taxon>
        <taxon>Alteromonadales</taxon>
        <taxon>Alteromonadaceae</taxon>
        <taxon>Paraglaciecola</taxon>
    </lineage>
</organism>
<dbReference type="AlphaFoldDB" id="A0A857JKT1"/>
<name>A0A857JKT1_9ALTE</name>
<evidence type="ECO:0000313" key="1">
    <source>
        <dbReference type="EMBL" id="QHJ11577.1"/>
    </source>
</evidence>
<accession>A0A857JKT1</accession>
<dbReference type="EMBL" id="CP047656">
    <property type="protein sequence ID" value="QHJ11577.1"/>
    <property type="molecule type" value="Genomic_DNA"/>
</dbReference>
<gene>
    <name evidence="1" type="ORF">FX988_01811</name>
</gene>
<sequence>MTLQVMHKRDVGFLKGDIITIFAAPFVQTREYFTGILFTL</sequence>
<keyword evidence="2" id="KW-1185">Reference proteome</keyword>
<evidence type="ECO:0000313" key="2">
    <source>
        <dbReference type="Proteomes" id="UP000464524"/>
    </source>
</evidence>
<dbReference type="Proteomes" id="UP000464524">
    <property type="component" value="Chromosome"/>
</dbReference>
<dbReference type="KEGG" id="pmes:FX988_01811"/>
<proteinExistence type="predicted"/>